<evidence type="ECO:0008006" key="4">
    <source>
        <dbReference type="Google" id="ProtNLM"/>
    </source>
</evidence>
<feature type="transmembrane region" description="Helical" evidence="1">
    <location>
        <begin position="7"/>
        <end position="40"/>
    </location>
</feature>
<dbReference type="EMBL" id="AP026803">
    <property type="protein sequence ID" value="BDR60258.1"/>
    <property type="molecule type" value="Genomic_DNA"/>
</dbReference>
<keyword evidence="1" id="KW-0472">Membrane</keyword>
<evidence type="ECO:0000256" key="1">
    <source>
        <dbReference type="SAM" id="Phobius"/>
    </source>
</evidence>
<sequence length="49" mass="5243">MDKIKQALFYAGLFITILNSLVLSDSLSIVVTTLGVALILYGGESVNLK</sequence>
<proteinExistence type="predicted"/>
<organism evidence="2 3">
    <name type="scientific">Lactobacillus xylocopicola</name>
    <dbReference type="NCBI Taxonomy" id="2976676"/>
    <lineage>
        <taxon>Bacteria</taxon>
        <taxon>Bacillati</taxon>
        <taxon>Bacillota</taxon>
        <taxon>Bacilli</taxon>
        <taxon>Lactobacillales</taxon>
        <taxon>Lactobacillaceae</taxon>
        <taxon>Lactobacillus</taxon>
    </lineage>
</organism>
<keyword evidence="1" id="KW-1133">Transmembrane helix</keyword>
<dbReference type="Proteomes" id="UP001321741">
    <property type="component" value="Chromosome"/>
</dbReference>
<gene>
    <name evidence="2" type="ORF">KIM322_05190</name>
</gene>
<name>A0ABN6SKS6_9LACO</name>
<accession>A0ABN6SKS6</accession>
<evidence type="ECO:0000313" key="3">
    <source>
        <dbReference type="Proteomes" id="UP001321741"/>
    </source>
</evidence>
<dbReference type="RefSeq" id="WP_317637965.1">
    <property type="nucleotide sequence ID" value="NZ_AP026803.1"/>
</dbReference>
<keyword evidence="3" id="KW-1185">Reference proteome</keyword>
<protein>
    <recommendedName>
        <fullName evidence="4">DUF1056 domain-containing protein</fullName>
    </recommendedName>
</protein>
<evidence type="ECO:0000313" key="2">
    <source>
        <dbReference type="EMBL" id="BDR60258.1"/>
    </source>
</evidence>
<reference evidence="2 3" key="1">
    <citation type="journal article" date="2023" name="Microbiol. Spectr.">
        <title>Symbiosis of Carpenter Bees with Uncharacterized Lactic Acid Bacteria Showing NAD Auxotrophy.</title>
        <authorList>
            <person name="Kawasaki S."/>
            <person name="Ozawa K."/>
            <person name="Mori T."/>
            <person name="Yamamoto A."/>
            <person name="Ito M."/>
            <person name="Ohkuma M."/>
            <person name="Sakamoto M."/>
            <person name="Matsutani M."/>
        </authorList>
    </citation>
    <scope>NUCLEOTIDE SEQUENCE [LARGE SCALE GENOMIC DNA]</scope>
    <source>
        <strain evidence="2 3">Kim32-2</strain>
    </source>
</reference>
<keyword evidence="1" id="KW-0812">Transmembrane</keyword>